<keyword evidence="2" id="KW-0645">Protease</keyword>
<dbReference type="InterPro" id="IPR005320">
    <property type="entry name" value="Peptidase_S51"/>
</dbReference>
<evidence type="ECO:0000313" key="5">
    <source>
        <dbReference type="EMBL" id="OGF73643.1"/>
    </source>
</evidence>
<evidence type="ECO:0000256" key="1">
    <source>
        <dbReference type="ARBA" id="ARBA00006534"/>
    </source>
</evidence>
<organism evidence="5 6">
    <name type="scientific">Candidatus Giovannonibacteria bacterium RIFCSPHIGHO2_02_43_16</name>
    <dbReference type="NCBI Taxonomy" id="1798331"/>
    <lineage>
        <taxon>Bacteria</taxon>
        <taxon>Candidatus Giovannoniibacteriota</taxon>
    </lineage>
</organism>
<keyword evidence="4" id="KW-0720">Serine protease</keyword>
<dbReference type="Proteomes" id="UP000178276">
    <property type="component" value="Unassembled WGS sequence"/>
</dbReference>
<comment type="similarity">
    <text evidence="1">Belongs to the peptidase S51 family.</text>
</comment>
<evidence type="ECO:0000256" key="4">
    <source>
        <dbReference type="ARBA" id="ARBA00022825"/>
    </source>
</evidence>
<dbReference type="InterPro" id="IPR029062">
    <property type="entry name" value="Class_I_gatase-like"/>
</dbReference>
<dbReference type="EMBL" id="MFHJ01000031">
    <property type="protein sequence ID" value="OGF73643.1"/>
    <property type="molecule type" value="Genomic_DNA"/>
</dbReference>
<evidence type="ECO:0008006" key="7">
    <source>
        <dbReference type="Google" id="ProtNLM"/>
    </source>
</evidence>
<name>A0A1F5WDG9_9BACT</name>
<evidence type="ECO:0000256" key="3">
    <source>
        <dbReference type="ARBA" id="ARBA00022801"/>
    </source>
</evidence>
<proteinExistence type="inferred from homology"/>
<dbReference type="AlphaFoldDB" id="A0A1F5WDG9"/>
<dbReference type="Pfam" id="PF03575">
    <property type="entry name" value="Peptidase_S51"/>
    <property type="match status" value="1"/>
</dbReference>
<dbReference type="GO" id="GO:0008236">
    <property type="term" value="F:serine-type peptidase activity"/>
    <property type="evidence" value="ECO:0007669"/>
    <property type="project" value="UniProtKB-KW"/>
</dbReference>
<gene>
    <name evidence="5" type="ORF">A2W57_03005</name>
</gene>
<keyword evidence="3" id="KW-0378">Hydrolase</keyword>
<dbReference type="PANTHER" id="PTHR20842:SF0">
    <property type="entry name" value="ALPHA-ASPARTYL DIPEPTIDASE"/>
    <property type="match status" value="1"/>
</dbReference>
<protein>
    <recommendedName>
        <fullName evidence="7">Peptidase S51</fullName>
    </recommendedName>
</protein>
<dbReference type="PANTHER" id="PTHR20842">
    <property type="entry name" value="PROTEASE S51 ALPHA-ASPARTYL DIPEPTIDASE"/>
    <property type="match status" value="1"/>
</dbReference>
<reference evidence="5 6" key="1">
    <citation type="journal article" date="2016" name="Nat. Commun.">
        <title>Thousands of microbial genomes shed light on interconnected biogeochemical processes in an aquifer system.</title>
        <authorList>
            <person name="Anantharaman K."/>
            <person name="Brown C.T."/>
            <person name="Hug L.A."/>
            <person name="Sharon I."/>
            <person name="Castelle C.J."/>
            <person name="Probst A.J."/>
            <person name="Thomas B.C."/>
            <person name="Singh A."/>
            <person name="Wilkins M.J."/>
            <person name="Karaoz U."/>
            <person name="Brodie E.L."/>
            <person name="Williams K.H."/>
            <person name="Hubbard S.S."/>
            <person name="Banfield J.F."/>
        </authorList>
    </citation>
    <scope>NUCLEOTIDE SEQUENCE [LARGE SCALE GENOMIC DNA]</scope>
</reference>
<evidence type="ECO:0000256" key="2">
    <source>
        <dbReference type="ARBA" id="ARBA00022670"/>
    </source>
</evidence>
<accession>A0A1F5WDG9</accession>
<comment type="caution">
    <text evidence="5">The sequence shown here is derived from an EMBL/GenBank/DDBJ whole genome shotgun (WGS) entry which is preliminary data.</text>
</comment>
<dbReference type="SUPFAM" id="SSF52317">
    <property type="entry name" value="Class I glutamine amidotransferase-like"/>
    <property type="match status" value="1"/>
</dbReference>
<dbReference type="GO" id="GO:0006508">
    <property type="term" value="P:proteolysis"/>
    <property type="evidence" value="ECO:0007669"/>
    <property type="project" value="UniProtKB-KW"/>
</dbReference>
<evidence type="ECO:0000313" key="6">
    <source>
        <dbReference type="Proteomes" id="UP000178276"/>
    </source>
</evidence>
<dbReference type="STRING" id="1798331.A2W57_03005"/>
<dbReference type="Gene3D" id="3.40.50.880">
    <property type="match status" value="1"/>
</dbReference>
<sequence length="224" mass="25511">MKFLLTSGGITNKSIAKALLKLVGKKAKDIRIAFIPTAANIANDDGGNKIWLIEDLYNLLKQGYKSIDIVDISALPKENWKGRLKAADVLFFGGGNTFYLRYWLKKSGLWKILPKLLKNRVYAGISAGSMITTKNLALSQSRRLYYGERDYRGNRGEDGLGFFDFHFRPHLDSIYFTKVRRKFLKKIAKEFQQPIYALDDKSALKISGNKIEIISEGKYLVFNK</sequence>